<keyword evidence="7 13" id="KW-0067">ATP-binding</keyword>
<proteinExistence type="inferred from homology"/>
<protein>
    <recommendedName>
        <fullName evidence="13">ATP-dependent helicase/nuclease subunit A</fullName>
        <ecNumber evidence="13">3.1.-.-</ecNumber>
        <ecNumber evidence="13">5.6.2.4</ecNumber>
    </recommendedName>
    <alternativeName>
        <fullName evidence="13">ATP-dependent helicase/nuclease AddA</fullName>
    </alternativeName>
    <alternativeName>
        <fullName evidence="13">DNA 3'-5' helicase AddA</fullName>
    </alternativeName>
</protein>
<accession>A0A1H0UN84</accession>
<keyword evidence="8 13" id="KW-0238">DNA-binding</keyword>
<evidence type="ECO:0000313" key="19">
    <source>
        <dbReference type="Proteomes" id="UP000199159"/>
    </source>
</evidence>
<evidence type="ECO:0000313" key="18">
    <source>
        <dbReference type="EMBL" id="SDP67543.1"/>
    </source>
</evidence>
<comment type="function">
    <text evidence="13">The heterodimer acts as both an ATP-dependent DNA helicase and an ATP-dependent, dual-direction single-stranded exonuclease. Recognizes the chi site generating a DNA molecule suitable for the initiation of homologous recombination. The AddA nuclease domain is required for chi fragment generation; this subunit has the helicase and 3' -&gt; 5' nuclease activities.</text>
</comment>
<dbReference type="GO" id="GO:0000724">
    <property type="term" value="P:double-strand break repair via homologous recombination"/>
    <property type="evidence" value="ECO:0007669"/>
    <property type="project" value="UniProtKB-UniRule"/>
</dbReference>
<comment type="catalytic activity">
    <reaction evidence="11 13">
        <text>Couples ATP hydrolysis with the unwinding of duplex DNA by translocating in the 3'-5' direction.</text>
        <dbReference type="EC" id="5.6.2.4"/>
    </reaction>
</comment>
<feature type="binding site" evidence="14">
    <location>
        <begin position="32"/>
        <end position="39"/>
    </location>
    <ligand>
        <name>ATP</name>
        <dbReference type="ChEBI" id="CHEBI:30616"/>
    </ligand>
</feature>
<dbReference type="Pfam" id="PF00580">
    <property type="entry name" value="UvrD-helicase"/>
    <property type="match status" value="1"/>
</dbReference>
<evidence type="ECO:0000256" key="8">
    <source>
        <dbReference type="ARBA" id="ARBA00023125"/>
    </source>
</evidence>
<evidence type="ECO:0000256" key="2">
    <source>
        <dbReference type="ARBA" id="ARBA00022741"/>
    </source>
</evidence>
<keyword evidence="9 13" id="KW-0234">DNA repair</keyword>
<dbReference type="InterPro" id="IPR011604">
    <property type="entry name" value="PDDEXK-like_dom_sf"/>
</dbReference>
<dbReference type="EMBL" id="FNJU01000005">
    <property type="protein sequence ID" value="SDP67543.1"/>
    <property type="molecule type" value="Genomic_DNA"/>
</dbReference>
<evidence type="ECO:0000256" key="12">
    <source>
        <dbReference type="ARBA" id="ARBA00048988"/>
    </source>
</evidence>
<dbReference type="Gene3D" id="3.90.320.10">
    <property type="match status" value="1"/>
</dbReference>
<evidence type="ECO:0000256" key="13">
    <source>
        <dbReference type="HAMAP-Rule" id="MF_01451"/>
    </source>
</evidence>
<organism evidence="18 19">
    <name type="scientific">Litchfieldia salsa</name>
    <dbReference type="NCBI Taxonomy" id="930152"/>
    <lineage>
        <taxon>Bacteria</taxon>
        <taxon>Bacillati</taxon>
        <taxon>Bacillota</taxon>
        <taxon>Bacilli</taxon>
        <taxon>Bacillales</taxon>
        <taxon>Bacillaceae</taxon>
        <taxon>Litchfieldia</taxon>
    </lineage>
</organism>
<evidence type="ECO:0000256" key="11">
    <source>
        <dbReference type="ARBA" id="ARBA00034617"/>
    </source>
</evidence>
<dbReference type="AlphaFoldDB" id="A0A1H0UN84"/>
<dbReference type="RefSeq" id="WP_090854129.1">
    <property type="nucleotide sequence ID" value="NZ_FNJU01000005.1"/>
</dbReference>
<dbReference type="InterPro" id="IPR038726">
    <property type="entry name" value="PDDEXK_AddAB-type"/>
</dbReference>
<evidence type="ECO:0000259" key="16">
    <source>
        <dbReference type="PROSITE" id="PS51198"/>
    </source>
</evidence>
<evidence type="ECO:0000256" key="14">
    <source>
        <dbReference type="PROSITE-ProRule" id="PRU00560"/>
    </source>
</evidence>
<evidence type="ECO:0000256" key="4">
    <source>
        <dbReference type="ARBA" id="ARBA00022801"/>
    </source>
</evidence>
<keyword evidence="3 13" id="KW-0227">DNA damage</keyword>
<dbReference type="EC" id="3.1.-.-" evidence="13"/>
<evidence type="ECO:0000256" key="3">
    <source>
        <dbReference type="ARBA" id="ARBA00022763"/>
    </source>
</evidence>
<dbReference type="InterPro" id="IPR011335">
    <property type="entry name" value="Restrct_endonuc-II-like"/>
</dbReference>
<dbReference type="PANTHER" id="PTHR11070:SF48">
    <property type="entry name" value="ATP-DEPENDENT HELICASE_NUCLEASE SUBUNIT A"/>
    <property type="match status" value="1"/>
</dbReference>
<feature type="domain" description="UvrD-like helicase C-terminal" evidence="17">
    <location>
        <begin position="527"/>
        <end position="817"/>
    </location>
</feature>
<dbReference type="GO" id="GO:0043138">
    <property type="term" value="F:3'-5' DNA helicase activity"/>
    <property type="evidence" value="ECO:0007669"/>
    <property type="project" value="UniProtKB-UniRule"/>
</dbReference>
<sequence>MNKIIAKPTTSKWTDDQWKAIVANGQDILVAAAAGSGKTAVLVERIIKKVTSNEHPVDVDRLLVVTFTNASAAEMRNRIGEALEQTLKEQPESSHLRKQLSLLNQASISTLHSFCLNVIRKYYYLIDLDPGFRIANDTEGELLRDEVMESLLEEQYSNQENEAFFDLVDRYSNDRNDIELQNMIRRLYEFSRSNPSPSHWLDEIVNLYNVEGKELEETAFISYIMDDISLSFESAKEGLERALELTKQPGGPAPRAVTIETDLEQLYRLIKAKNVSWQALYDEMQTVTFKTAKPCKGDEYDALLLKNVSSLRDDAKNLVKKLKEELFDRKPEGYLNDLIEMKPSIEMLISLVKEFENKFQLAKQEKGLVDFSDLEHYCLSILRQPSINDELNDELKPSEAAREYRAHFEEVLVDEYQDTNMVQESILQLVSKEEEESGNLFMVGDVKQSIYRFRLAEPLLFLSKYKRFTKDGSSSGLRIDLSKNFRSRAEVLDSTNFLFKQIMGETVGEIDYDDDAELKLGADYPASDAMSAELFLIDRMGSDVESDYNEESEEGLAIFEQAELETAQLEARAIAKEIKSMISANFQVYDRSIERTRNLMYRDIVILLRSMPWAPQMMEEFKQQGIPVYANLSTGYFEATEVAIMMSLLKVIDNPYQDIPLASVLRSPIVGLDANELAAIRIQEKSGYFYGALKSFVKNQPVTDQTAHKVQLFLKQLTEWRKHARQGGLSDLIWQLYRETYFYDFVGGMPGGKQRQANLRALYDRARQYESTAFRGLFRFLRFIERMQERGDDLGTARALGEQEDVVRMMTIHSSKGLEFPVVFVGGLSKQFNMMDLNKKYLLDKELGLGSKYVNPTRRITYPTLPMQAIKKKMKLELIAEEMRVLYVALTRAKEKLILIGTVKDFDKKVEKWKEELSNQNWLLSDGRRASAKNYLDWIGPALIRHRDGTLLRGEQEVSNIPEELMNHPAKWSVQRIQAEDLHTLSNEEQKVNEPILCAIEAGEEVEIESEYKAKIDHQLKWSYDYLPAANHRSKQSVSEIKRQRDRLDEYSDVTFQRKFKTPLVDRPRFMQKTSLTPAEVGTAMHMVMQHVDLKREITQDTIQEQVAKMINNELLTWEQGEVIDYDHVVAFFRSEIGLRMIHASEVRREVPFSMGIPAKDAYADWEHDQNENVLIQGVIDCIFEDEAGIVLVDYKTDQITNRFKNFEQAKPVLEERYKVQLELYTKAIEAIWRKPLTEKYLYFFDGGSMLKM</sequence>
<dbReference type="SUPFAM" id="SSF52540">
    <property type="entry name" value="P-loop containing nucleoside triphosphate hydrolases"/>
    <property type="match status" value="1"/>
</dbReference>
<keyword evidence="19" id="KW-1185">Reference proteome</keyword>
<evidence type="ECO:0000256" key="1">
    <source>
        <dbReference type="ARBA" id="ARBA00022722"/>
    </source>
</evidence>
<dbReference type="GO" id="GO:0005524">
    <property type="term" value="F:ATP binding"/>
    <property type="evidence" value="ECO:0007669"/>
    <property type="project" value="UniProtKB-UniRule"/>
</dbReference>
<evidence type="ECO:0000256" key="9">
    <source>
        <dbReference type="ARBA" id="ARBA00023204"/>
    </source>
</evidence>
<dbReference type="GO" id="GO:0008408">
    <property type="term" value="F:3'-5' exonuclease activity"/>
    <property type="evidence" value="ECO:0007669"/>
    <property type="project" value="UniProtKB-UniRule"/>
</dbReference>
<dbReference type="Pfam" id="PF12705">
    <property type="entry name" value="PDDEXK_1"/>
    <property type="match status" value="1"/>
</dbReference>
<evidence type="ECO:0000256" key="7">
    <source>
        <dbReference type="ARBA" id="ARBA00022840"/>
    </source>
</evidence>
<dbReference type="InterPro" id="IPR000212">
    <property type="entry name" value="DNA_helicase_UvrD/REP"/>
</dbReference>
<dbReference type="FunFam" id="3.40.50.300:FF:001236">
    <property type="entry name" value="ATP-dependent helicase/nuclease subunit A"/>
    <property type="match status" value="1"/>
</dbReference>
<keyword evidence="4 13" id="KW-0378">Hydrolase</keyword>
<dbReference type="HAMAP" id="MF_01451">
    <property type="entry name" value="AddA"/>
    <property type="match status" value="1"/>
</dbReference>
<dbReference type="InterPro" id="IPR014152">
    <property type="entry name" value="AddA"/>
</dbReference>
<keyword evidence="5 13" id="KW-0347">Helicase</keyword>
<dbReference type="GO" id="GO:0005829">
    <property type="term" value="C:cytosol"/>
    <property type="evidence" value="ECO:0007669"/>
    <property type="project" value="TreeGrafter"/>
</dbReference>
<keyword evidence="15" id="KW-0175">Coiled coil</keyword>
<dbReference type="GO" id="GO:0016887">
    <property type="term" value="F:ATP hydrolysis activity"/>
    <property type="evidence" value="ECO:0007669"/>
    <property type="project" value="RHEA"/>
</dbReference>
<dbReference type="PROSITE" id="PS51198">
    <property type="entry name" value="UVRD_HELICASE_ATP_BIND"/>
    <property type="match status" value="1"/>
</dbReference>
<evidence type="ECO:0000256" key="6">
    <source>
        <dbReference type="ARBA" id="ARBA00022839"/>
    </source>
</evidence>
<comment type="subunit">
    <text evidence="13">Heterodimer of AddA and AddB/RexB.</text>
</comment>
<dbReference type="FunFam" id="3.40.50.300:FF:001187">
    <property type="entry name" value="ATP-dependent helicase/nuclease subunit A"/>
    <property type="match status" value="1"/>
</dbReference>
<dbReference type="GO" id="GO:0033202">
    <property type="term" value="C:DNA helicase complex"/>
    <property type="evidence" value="ECO:0007669"/>
    <property type="project" value="TreeGrafter"/>
</dbReference>
<dbReference type="GO" id="GO:0003690">
    <property type="term" value="F:double-stranded DNA binding"/>
    <property type="evidence" value="ECO:0007669"/>
    <property type="project" value="UniProtKB-UniRule"/>
</dbReference>
<dbReference type="InterPro" id="IPR014016">
    <property type="entry name" value="UvrD-like_ATP-bd"/>
</dbReference>
<dbReference type="FunFam" id="3.40.50.300:FF:001196">
    <property type="entry name" value="ATP-dependent helicase/nuclease subunit A"/>
    <property type="match status" value="1"/>
</dbReference>
<keyword evidence="10 13" id="KW-0413">Isomerase</keyword>
<feature type="coiled-coil region" evidence="15">
    <location>
        <begin position="305"/>
        <end position="365"/>
    </location>
</feature>
<reference evidence="19" key="1">
    <citation type="submission" date="2016-10" db="EMBL/GenBank/DDBJ databases">
        <authorList>
            <person name="Varghese N."/>
            <person name="Submissions S."/>
        </authorList>
    </citation>
    <scope>NUCLEOTIDE SEQUENCE [LARGE SCALE GENOMIC DNA]</scope>
    <source>
        <strain evidence="19">IBRC-M10078</strain>
    </source>
</reference>
<dbReference type="InterPro" id="IPR027417">
    <property type="entry name" value="P-loop_NTPase"/>
</dbReference>
<name>A0A1H0UN84_9BACI</name>
<dbReference type="OrthoDB" id="9810135at2"/>
<keyword evidence="6 13" id="KW-0269">Exonuclease</keyword>
<gene>
    <name evidence="13" type="primary">addA</name>
    <name evidence="18" type="ORF">SAMN05216565_10542</name>
</gene>
<comment type="catalytic activity">
    <reaction evidence="12 13">
        <text>ATP + H2O = ADP + phosphate + H(+)</text>
        <dbReference type="Rhea" id="RHEA:13065"/>
        <dbReference type="ChEBI" id="CHEBI:15377"/>
        <dbReference type="ChEBI" id="CHEBI:15378"/>
        <dbReference type="ChEBI" id="CHEBI:30616"/>
        <dbReference type="ChEBI" id="CHEBI:43474"/>
        <dbReference type="ChEBI" id="CHEBI:456216"/>
        <dbReference type="EC" id="5.6.2.4"/>
    </reaction>
</comment>
<keyword evidence="2 13" id="KW-0547">Nucleotide-binding</keyword>
<dbReference type="PROSITE" id="PS51217">
    <property type="entry name" value="UVRD_HELICASE_CTER"/>
    <property type="match status" value="1"/>
</dbReference>
<dbReference type="PANTHER" id="PTHR11070">
    <property type="entry name" value="UVRD / RECB / PCRA DNA HELICASE FAMILY MEMBER"/>
    <property type="match status" value="1"/>
</dbReference>
<dbReference type="Pfam" id="PF13361">
    <property type="entry name" value="UvrD_C"/>
    <property type="match status" value="1"/>
</dbReference>
<comment type="similarity">
    <text evidence="13">Belongs to the helicase family. AddA subfamily.</text>
</comment>
<dbReference type="Gene3D" id="3.40.50.300">
    <property type="entry name" value="P-loop containing nucleotide triphosphate hydrolases"/>
    <property type="match status" value="4"/>
</dbReference>
<dbReference type="EC" id="5.6.2.4" evidence="13"/>
<keyword evidence="1 13" id="KW-0540">Nuclease</keyword>
<feature type="domain" description="UvrD-like helicase ATP-binding" evidence="16">
    <location>
        <begin position="11"/>
        <end position="488"/>
    </location>
</feature>
<dbReference type="STRING" id="930152.SAMN05216565_10542"/>
<dbReference type="SUPFAM" id="SSF52980">
    <property type="entry name" value="Restriction endonuclease-like"/>
    <property type="match status" value="1"/>
</dbReference>
<evidence type="ECO:0000259" key="17">
    <source>
        <dbReference type="PROSITE" id="PS51217"/>
    </source>
</evidence>
<evidence type="ECO:0000256" key="10">
    <source>
        <dbReference type="ARBA" id="ARBA00023235"/>
    </source>
</evidence>
<comment type="cofactor">
    <cofactor evidence="13">
        <name>Mg(2+)</name>
        <dbReference type="ChEBI" id="CHEBI:18420"/>
    </cofactor>
</comment>
<dbReference type="NCBIfam" id="TIGR02785">
    <property type="entry name" value="addA_Gpos"/>
    <property type="match status" value="1"/>
</dbReference>
<dbReference type="Proteomes" id="UP000199159">
    <property type="component" value="Unassembled WGS sequence"/>
</dbReference>
<dbReference type="InterPro" id="IPR014017">
    <property type="entry name" value="DNA_helicase_UvrD-like_C"/>
</dbReference>
<evidence type="ECO:0000256" key="15">
    <source>
        <dbReference type="SAM" id="Coils"/>
    </source>
</evidence>
<evidence type="ECO:0000256" key="5">
    <source>
        <dbReference type="ARBA" id="ARBA00022806"/>
    </source>
</evidence>